<keyword evidence="1" id="KW-0812">Transmembrane</keyword>
<protein>
    <recommendedName>
        <fullName evidence="4">DUF1761 domain-containing protein</fullName>
    </recommendedName>
</protein>
<dbReference type="OrthoDB" id="333057at2"/>
<dbReference type="AlphaFoldDB" id="A0A238U451"/>
<keyword evidence="1" id="KW-1133">Transmembrane helix</keyword>
<gene>
    <name evidence="2" type="ORF">TJEJU_0177</name>
</gene>
<evidence type="ECO:0000256" key="1">
    <source>
        <dbReference type="SAM" id="Phobius"/>
    </source>
</evidence>
<dbReference type="Proteomes" id="UP000215214">
    <property type="component" value="Chromosome TJEJU"/>
</dbReference>
<feature type="transmembrane region" description="Helical" evidence="1">
    <location>
        <begin position="114"/>
        <end position="135"/>
    </location>
</feature>
<name>A0A238U451_9FLAO</name>
<accession>A0A238U451</accession>
<organism evidence="2 3">
    <name type="scientific">Tenacibaculum jejuense</name>
    <dbReference type="NCBI Taxonomy" id="584609"/>
    <lineage>
        <taxon>Bacteria</taxon>
        <taxon>Pseudomonadati</taxon>
        <taxon>Bacteroidota</taxon>
        <taxon>Flavobacteriia</taxon>
        <taxon>Flavobacteriales</taxon>
        <taxon>Flavobacteriaceae</taxon>
        <taxon>Tenacibaculum</taxon>
    </lineage>
</organism>
<feature type="transmembrane region" description="Helical" evidence="1">
    <location>
        <begin position="47"/>
        <end position="70"/>
    </location>
</feature>
<dbReference type="RefSeq" id="WP_095068850.1">
    <property type="nucleotide sequence ID" value="NZ_LT899436.1"/>
</dbReference>
<dbReference type="KEGG" id="tje:TJEJU_0177"/>
<feature type="transmembrane region" description="Helical" evidence="1">
    <location>
        <begin position="5"/>
        <end position="27"/>
    </location>
</feature>
<dbReference type="Pfam" id="PF08570">
    <property type="entry name" value="DUF1761"/>
    <property type="match status" value="1"/>
</dbReference>
<proteinExistence type="predicted"/>
<evidence type="ECO:0000313" key="2">
    <source>
        <dbReference type="EMBL" id="SNR13983.1"/>
    </source>
</evidence>
<reference evidence="2 3" key="1">
    <citation type="submission" date="2017-07" db="EMBL/GenBank/DDBJ databases">
        <authorList>
            <person name="Sun Z.S."/>
            <person name="Albrecht U."/>
            <person name="Echele G."/>
            <person name="Lee C.C."/>
        </authorList>
    </citation>
    <scope>NUCLEOTIDE SEQUENCE [LARGE SCALE GENOMIC DNA]</scope>
    <source>
        <strain evidence="3">type strain: KCTC 22618</strain>
    </source>
</reference>
<keyword evidence="3" id="KW-1185">Reference proteome</keyword>
<feature type="transmembrane region" description="Helical" evidence="1">
    <location>
        <begin position="141"/>
        <end position="162"/>
    </location>
</feature>
<dbReference type="InterPro" id="IPR013879">
    <property type="entry name" value="DUF1761"/>
</dbReference>
<evidence type="ECO:0000313" key="3">
    <source>
        <dbReference type="Proteomes" id="UP000215214"/>
    </source>
</evidence>
<keyword evidence="1" id="KW-0472">Membrane</keyword>
<dbReference type="EMBL" id="LT899436">
    <property type="protein sequence ID" value="SNR13983.1"/>
    <property type="molecule type" value="Genomic_DNA"/>
</dbReference>
<evidence type="ECO:0008006" key="4">
    <source>
        <dbReference type="Google" id="ProtNLM"/>
    </source>
</evidence>
<sequence length="165" mass="18542">MKINFLICALAALVPLFTGFIWYGPLFKNAWMKEMRFTEENLKGGNMAAIFGISYVLSFIIALGLIPIVIHQMGIYSTLAGEPDFINQSGDAYNTYTSLMETYGTRFRTFKHGLLHGSILGFFIALPILAIQAIFERKTFVYIAINVGYWVVTLGLMGGIICQWF</sequence>